<dbReference type="Proteomes" id="UP001178508">
    <property type="component" value="Chromosome 18"/>
</dbReference>
<gene>
    <name evidence="1" type="ORF">XNOV1_A015895</name>
</gene>
<sequence>MADLDEEGTLPNAATAAAQTITLSMTGEREQMNENQSASVCTGMITVDLFP</sequence>
<dbReference type="AlphaFoldDB" id="A0AAV1GXU1"/>
<name>A0AAV1GXU1_XYRNO</name>
<keyword evidence="2" id="KW-1185">Reference proteome</keyword>
<protein>
    <submittedName>
        <fullName evidence="1">Uncharacterized protein</fullName>
    </submittedName>
</protein>
<dbReference type="EMBL" id="OY660881">
    <property type="protein sequence ID" value="CAJ1078606.1"/>
    <property type="molecule type" value="Genomic_DNA"/>
</dbReference>
<evidence type="ECO:0000313" key="2">
    <source>
        <dbReference type="Proteomes" id="UP001178508"/>
    </source>
</evidence>
<evidence type="ECO:0000313" key="1">
    <source>
        <dbReference type="EMBL" id="CAJ1078606.1"/>
    </source>
</evidence>
<reference evidence="1" key="1">
    <citation type="submission" date="2023-08" db="EMBL/GenBank/DDBJ databases">
        <authorList>
            <person name="Alioto T."/>
            <person name="Alioto T."/>
            <person name="Gomez Garrido J."/>
        </authorList>
    </citation>
    <scope>NUCLEOTIDE SEQUENCE</scope>
</reference>
<accession>A0AAV1GXU1</accession>
<organism evidence="1 2">
    <name type="scientific">Xyrichtys novacula</name>
    <name type="common">Pearly razorfish</name>
    <name type="synonym">Hemipteronotus novacula</name>
    <dbReference type="NCBI Taxonomy" id="13765"/>
    <lineage>
        <taxon>Eukaryota</taxon>
        <taxon>Metazoa</taxon>
        <taxon>Chordata</taxon>
        <taxon>Craniata</taxon>
        <taxon>Vertebrata</taxon>
        <taxon>Euteleostomi</taxon>
        <taxon>Actinopterygii</taxon>
        <taxon>Neopterygii</taxon>
        <taxon>Teleostei</taxon>
        <taxon>Neoteleostei</taxon>
        <taxon>Acanthomorphata</taxon>
        <taxon>Eupercaria</taxon>
        <taxon>Labriformes</taxon>
        <taxon>Labridae</taxon>
        <taxon>Xyrichtys</taxon>
    </lineage>
</organism>
<proteinExistence type="predicted"/>